<dbReference type="Proteomes" id="UP000825123">
    <property type="component" value="Chromosome"/>
</dbReference>
<keyword evidence="3" id="KW-1185">Reference proteome</keyword>
<protein>
    <submittedName>
        <fullName evidence="2">Glutamine amidotransferase</fullName>
    </submittedName>
</protein>
<dbReference type="AlphaFoldDB" id="A0A8D5U5K7"/>
<dbReference type="InterPro" id="IPR029055">
    <property type="entry name" value="Ntn_hydrolases_N"/>
</dbReference>
<dbReference type="InterPro" id="IPR026869">
    <property type="entry name" value="EgtC-like"/>
</dbReference>
<name>A0A8D5U5K7_9CREN</name>
<organism evidence="2 3">
    <name type="scientific">Stygiolobus caldivivus</name>
    <dbReference type="NCBI Taxonomy" id="2824673"/>
    <lineage>
        <taxon>Archaea</taxon>
        <taxon>Thermoproteota</taxon>
        <taxon>Thermoprotei</taxon>
        <taxon>Sulfolobales</taxon>
        <taxon>Sulfolobaceae</taxon>
        <taxon>Stygiolobus</taxon>
    </lineage>
</organism>
<dbReference type="PANTHER" id="PTHR42824:SF1">
    <property type="entry name" value="GLUTAMINE AMIDOTRANSFERASE YAFJ-RELATED"/>
    <property type="match status" value="1"/>
</dbReference>
<keyword evidence="1 2" id="KW-0315">Glutamine amidotransferase</keyword>
<evidence type="ECO:0000313" key="3">
    <source>
        <dbReference type="Proteomes" id="UP000825123"/>
    </source>
</evidence>
<reference evidence="2 3" key="1">
    <citation type="submission" date="2021-04" db="EMBL/GenBank/DDBJ databases">
        <title>Complete genome sequence of Stygiolobus sp. KN-1.</title>
        <authorList>
            <person name="Nakamura K."/>
            <person name="Sakai H."/>
            <person name="Kurosawa N."/>
        </authorList>
    </citation>
    <scope>NUCLEOTIDE SEQUENCE [LARGE SCALE GENOMIC DNA]</scope>
    <source>
        <strain evidence="2 3">KN-1</strain>
    </source>
</reference>
<dbReference type="Pfam" id="PF13230">
    <property type="entry name" value="GATase_4"/>
    <property type="match status" value="1"/>
</dbReference>
<proteinExistence type="predicted"/>
<gene>
    <name evidence="2" type="ORF">KN1_07090</name>
</gene>
<accession>A0A8D5U5K7</accession>
<evidence type="ECO:0000256" key="1">
    <source>
        <dbReference type="ARBA" id="ARBA00022962"/>
    </source>
</evidence>
<dbReference type="RefSeq" id="WP_221289444.1">
    <property type="nucleotide sequence ID" value="NZ_AP024597.1"/>
</dbReference>
<dbReference type="EMBL" id="AP024597">
    <property type="protein sequence ID" value="BCU69412.1"/>
    <property type="molecule type" value="Genomic_DNA"/>
</dbReference>
<evidence type="ECO:0000313" key="2">
    <source>
        <dbReference type="EMBL" id="BCU69412.1"/>
    </source>
</evidence>
<dbReference type="PANTHER" id="PTHR42824">
    <property type="entry name" value="GLUTAMINE AMIDOTRANSFERASE"/>
    <property type="match status" value="1"/>
</dbReference>
<sequence length="241" mass="28200">MCRLLAFNTKERVDTDVIRAFVDAARNDVYFRYVSHSHGWGIAAIVEKEGKQRIIYYKSVEPIYEDDMFYNIVESLKGNRIIGIVHARKAGKEFLIGLRHNHPYHLKIRSHDLYFAHNGSINRKAFEHPDYPSTDSYLFFLELVKNVENSPISIEKAYSKLILELGRYSSSLNSALLTFNEVEGPEVYFAHYYNKERIKEIEEYYRVYRYGDYVFSSTIAYYLGKKVESVELGSVIRLSND</sequence>
<dbReference type="KEGG" id="csty:KN1_07090"/>
<dbReference type="Gene3D" id="3.60.20.10">
    <property type="entry name" value="Glutamine Phosphoribosylpyrophosphate, subunit 1, domain 1"/>
    <property type="match status" value="1"/>
</dbReference>
<dbReference type="SUPFAM" id="SSF56235">
    <property type="entry name" value="N-terminal nucleophile aminohydrolases (Ntn hydrolases)"/>
    <property type="match status" value="1"/>
</dbReference>
<dbReference type="GeneID" id="66162466"/>